<evidence type="ECO:0000256" key="4">
    <source>
        <dbReference type="ARBA" id="ARBA00023136"/>
    </source>
</evidence>
<evidence type="ECO:0000256" key="5">
    <source>
        <dbReference type="SAM" id="MobiDB-lite"/>
    </source>
</evidence>
<reference evidence="8 9" key="1">
    <citation type="submission" date="2021-01" db="EMBL/GenBank/DDBJ databases">
        <title>WGS of actinomycetes isolated from Thailand.</title>
        <authorList>
            <person name="Thawai C."/>
        </authorList>
    </citation>
    <scope>NUCLEOTIDE SEQUENCE [LARGE SCALE GENOMIC DNA]</scope>
    <source>
        <strain evidence="8 9">CA3R110</strain>
    </source>
</reference>
<feature type="transmembrane region" description="Helical" evidence="6">
    <location>
        <begin position="64"/>
        <end position="87"/>
    </location>
</feature>
<dbReference type="InterPro" id="IPR020846">
    <property type="entry name" value="MFS_dom"/>
</dbReference>
<keyword evidence="4 6" id="KW-0472">Membrane</keyword>
<accession>A0ABS1PU05</accession>
<keyword evidence="2 6" id="KW-0812">Transmembrane</keyword>
<gene>
    <name evidence="8" type="ORF">JK364_26270</name>
</gene>
<keyword evidence="3 6" id="KW-1133">Transmembrane helix</keyword>
<feature type="transmembrane region" description="Helical" evidence="6">
    <location>
        <begin position="156"/>
        <end position="178"/>
    </location>
</feature>
<feature type="transmembrane region" description="Helical" evidence="6">
    <location>
        <begin position="122"/>
        <end position="144"/>
    </location>
</feature>
<dbReference type="Gene3D" id="1.20.1250.20">
    <property type="entry name" value="MFS general substrate transporter like domains"/>
    <property type="match status" value="1"/>
</dbReference>
<organism evidence="8 9">
    <name type="scientific">Streptomyces endocoffeicus</name>
    <dbReference type="NCBI Taxonomy" id="2898945"/>
    <lineage>
        <taxon>Bacteria</taxon>
        <taxon>Bacillati</taxon>
        <taxon>Actinomycetota</taxon>
        <taxon>Actinomycetes</taxon>
        <taxon>Kitasatosporales</taxon>
        <taxon>Streptomycetaceae</taxon>
        <taxon>Streptomyces</taxon>
    </lineage>
</organism>
<evidence type="ECO:0000256" key="6">
    <source>
        <dbReference type="SAM" id="Phobius"/>
    </source>
</evidence>
<feature type="transmembrane region" description="Helical" evidence="6">
    <location>
        <begin position="239"/>
        <end position="260"/>
    </location>
</feature>
<dbReference type="InterPro" id="IPR011701">
    <property type="entry name" value="MFS"/>
</dbReference>
<comment type="subcellular location">
    <subcellularLocation>
        <location evidence="1">Cell membrane</location>
        <topology evidence="1">Multi-pass membrane protein</topology>
    </subcellularLocation>
</comment>
<evidence type="ECO:0000313" key="8">
    <source>
        <dbReference type="EMBL" id="MBL1115883.1"/>
    </source>
</evidence>
<evidence type="ECO:0000256" key="2">
    <source>
        <dbReference type="ARBA" id="ARBA00022692"/>
    </source>
</evidence>
<dbReference type="Pfam" id="PF07690">
    <property type="entry name" value="MFS_1"/>
    <property type="match status" value="1"/>
</dbReference>
<dbReference type="InterPro" id="IPR036259">
    <property type="entry name" value="MFS_trans_sf"/>
</dbReference>
<comment type="caution">
    <text evidence="8">The sequence shown here is derived from an EMBL/GenBank/DDBJ whole genome shotgun (WGS) entry which is preliminary data.</text>
</comment>
<evidence type="ECO:0000313" key="9">
    <source>
        <dbReference type="Proteomes" id="UP000621510"/>
    </source>
</evidence>
<dbReference type="EMBL" id="JAERRG010000011">
    <property type="protein sequence ID" value="MBL1115883.1"/>
    <property type="molecule type" value="Genomic_DNA"/>
</dbReference>
<name>A0ABS1PU05_9ACTN</name>
<feature type="transmembrane region" description="Helical" evidence="6">
    <location>
        <begin position="365"/>
        <end position="385"/>
    </location>
</feature>
<dbReference type="PROSITE" id="PS50850">
    <property type="entry name" value="MFS"/>
    <property type="match status" value="1"/>
</dbReference>
<feature type="transmembrane region" description="Helical" evidence="6">
    <location>
        <begin position="300"/>
        <end position="320"/>
    </location>
</feature>
<evidence type="ECO:0000256" key="3">
    <source>
        <dbReference type="ARBA" id="ARBA00022989"/>
    </source>
</evidence>
<evidence type="ECO:0000259" key="7">
    <source>
        <dbReference type="PROSITE" id="PS50850"/>
    </source>
</evidence>
<feature type="transmembrane region" description="Helical" evidence="6">
    <location>
        <begin position="326"/>
        <end position="345"/>
    </location>
</feature>
<proteinExistence type="predicted"/>
<dbReference type="RefSeq" id="WP_201853751.1">
    <property type="nucleotide sequence ID" value="NZ_JAERRG010000011.1"/>
</dbReference>
<feature type="transmembrane region" description="Helical" evidence="6">
    <location>
        <begin position="99"/>
        <end position="116"/>
    </location>
</feature>
<keyword evidence="9" id="KW-1185">Reference proteome</keyword>
<protein>
    <submittedName>
        <fullName evidence="8">MFS transporter</fullName>
    </submittedName>
</protein>
<evidence type="ECO:0000256" key="1">
    <source>
        <dbReference type="ARBA" id="ARBA00004651"/>
    </source>
</evidence>
<sequence length="492" mass="48794">MNDPQFVASGAARPRTVPADGPGTAPPALSRATVLLLAVVCGAAVANIYYAQPLLPVISRALGVSQGAGGLVITVSQIGYALSLALLVPLGDVLERRRLVTVLLGLSALALLGAAASPSLGLLLAAIAVVGATSAVAQIVVPMAASLAPDHQRGSAVGTVMSGLLIGIMIARTVAGVLAQIGDWQLVFVFAAVLMAALAVILRLVLRPVPRSESSTYPELLRSVPALVRGESLLRRRMALAAVGMGCFTVLWTASSFLLAGPPYEFGPAVIGLFGLAGVVGAAAAAKAGRLADRGHGRRVTTGGLVLLAVSWPVLAVAGVGGPSGLIALTVGIIALNLAQQALLISHQSAIYRRVPHARSRVTTALMVSAFAGATVASALTAALYPLVGWLGVSALGLVIALAGAGVWILELVHPSPAEPPAVPSAAVPSSAVSSAAVSSAAVPSATAPSATAPSATVPSATVPSAAVSSAAVRHPAGAGRVSPCREEAGCA</sequence>
<feature type="domain" description="Major facilitator superfamily (MFS) profile" evidence="7">
    <location>
        <begin position="30"/>
        <end position="418"/>
    </location>
</feature>
<feature type="transmembrane region" description="Helical" evidence="6">
    <location>
        <begin position="391"/>
        <end position="410"/>
    </location>
</feature>
<dbReference type="CDD" id="cd17324">
    <property type="entry name" value="MFS_NepI_like"/>
    <property type="match status" value="1"/>
</dbReference>
<dbReference type="Proteomes" id="UP000621510">
    <property type="component" value="Unassembled WGS sequence"/>
</dbReference>
<feature type="transmembrane region" description="Helical" evidence="6">
    <location>
        <begin position="184"/>
        <end position="206"/>
    </location>
</feature>
<feature type="transmembrane region" description="Helical" evidence="6">
    <location>
        <begin position="266"/>
        <end position="288"/>
    </location>
</feature>
<dbReference type="SUPFAM" id="SSF103473">
    <property type="entry name" value="MFS general substrate transporter"/>
    <property type="match status" value="1"/>
</dbReference>
<feature type="transmembrane region" description="Helical" evidence="6">
    <location>
        <begin position="34"/>
        <end position="52"/>
    </location>
</feature>
<feature type="region of interest" description="Disordered" evidence="5">
    <location>
        <begin position="1"/>
        <end position="23"/>
    </location>
</feature>
<dbReference type="PANTHER" id="PTHR42910">
    <property type="entry name" value="TRANSPORTER SCO4007-RELATED"/>
    <property type="match status" value="1"/>
</dbReference>
<dbReference type="PANTHER" id="PTHR42910:SF1">
    <property type="entry name" value="MAJOR FACILITATOR SUPERFAMILY (MFS) PROFILE DOMAIN-CONTAINING PROTEIN"/>
    <property type="match status" value="1"/>
</dbReference>